<evidence type="ECO:0000313" key="1">
    <source>
        <dbReference type="Proteomes" id="UP000887540"/>
    </source>
</evidence>
<accession>A0A914CYA5</accession>
<organism evidence="1 2">
    <name type="scientific">Acrobeloides nanus</name>
    <dbReference type="NCBI Taxonomy" id="290746"/>
    <lineage>
        <taxon>Eukaryota</taxon>
        <taxon>Metazoa</taxon>
        <taxon>Ecdysozoa</taxon>
        <taxon>Nematoda</taxon>
        <taxon>Chromadorea</taxon>
        <taxon>Rhabditida</taxon>
        <taxon>Tylenchina</taxon>
        <taxon>Cephalobomorpha</taxon>
        <taxon>Cephaloboidea</taxon>
        <taxon>Cephalobidae</taxon>
        <taxon>Acrobeloides</taxon>
    </lineage>
</organism>
<sequence>MASFLRYSTKFKPKDPTWVENSQSKTDLRNTVTEAYAEINTLNAYINSVYTKIPILNGIDNKFAELNTNNQDLISKQLILEEKIVSLHKEVSSLEQGTFFEGLNQKVADLAEKLTIIENFVTTIDSKIGLIPEINTKVELIAKSYADAVKKPVSEGLAQITRSVIREEAMRSERDSCVFIRDAEPNAKIDDIIHDISNVTGIPINELQGFHLGKKPQKTSLRIKTSSKEMALKLLKEMPTIRTKSIYLKNASARPDYSPTELETYRKSWQEAIQKNNLAGKKEFSVRNLQVIKLKEPQAWICKKTDDNVTTRKTSTIRK</sequence>
<dbReference type="WBParaSite" id="ACRNAN_scaffold15843.g31582.t1">
    <property type="protein sequence ID" value="ACRNAN_scaffold15843.g31582.t1"/>
    <property type="gene ID" value="ACRNAN_scaffold15843.g31582"/>
</dbReference>
<evidence type="ECO:0000313" key="2">
    <source>
        <dbReference type="WBParaSite" id="ACRNAN_scaffold15843.g31582.t1"/>
    </source>
</evidence>
<dbReference type="Proteomes" id="UP000887540">
    <property type="component" value="Unplaced"/>
</dbReference>
<proteinExistence type="predicted"/>
<protein>
    <submittedName>
        <fullName evidence="2">Uncharacterized protein</fullName>
    </submittedName>
</protein>
<keyword evidence="1" id="KW-1185">Reference proteome</keyword>
<dbReference type="AlphaFoldDB" id="A0A914CYA5"/>
<reference evidence="2" key="1">
    <citation type="submission" date="2022-11" db="UniProtKB">
        <authorList>
            <consortium name="WormBaseParasite"/>
        </authorList>
    </citation>
    <scope>IDENTIFICATION</scope>
</reference>
<name>A0A914CYA5_9BILA</name>